<feature type="signal peptide" evidence="1">
    <location>
        <begin position="1"/>
        <end position="20"/>
    </location>
</feature>
<dbReference type="Proteomes" id="UP000252519">
    <property type="component" value="Unassembled WGS sequence"/>
</dbReference>
<dbReference type="STRING" id="29170.A0A368GS24"/>
<name>A0A368GS24_ANCCA</name>
<dbReference type="InterPro" id="IPR029153">
    <property type="entry name" value="CPG4"/>
</dbReference>
<reference evidence="3 4" key="1">
    <citation type="submission" date="2014-10" db="EMBL/GenBank/DDBJ databases">
        <title>Draft genome of the hookworm Ancylostoma caninum.</title>
        <authorList>
            <person name="Mitreva M."/>
        </authorList>
    </citation>
    <scope>NUCLEOTIDE SEQUENCE [LARGE SCALE GENOMIC DNA]</scope>
    <source>
        <strain evidence="3 4">Baltimore</strain>
    </source>
</reference>
<dbReference type="InterPro" id="IPR053123">
    <property type="entry name" value="CPG4-like"/>
</dbReference>
<proteinExistence type="predicted"/>
<dbReference type="Pfam" id="PF15481">
    <property type="entry name" value="CPG4"/>
    <property type="match status" value="1"/>
</dbReference>
<evidence type="ECO:0000313" key="4">
    <source>
        <dbReference type="Proteomes" id="UP000252519"/>
    </source>
</evidence>
<dbReference type="PANTHER" id="PTHR37442">
    <property type="entry name" value="F18A1.7 PROTEIN-RELATED"/>
    <property type="match status" value="1"/>
</dbReference>
<evidence type="ECO:0000313" key="3">
    <source>
        <dbReference type="EMBL" id="RCN47124.1"/>
    </source>
</evidence>
<evidence type="ECO:0000259" key="2">
    <source>
        <dbReference type="Pfam" id="PF15481"/>
    </source>
</evidence>
<dbReference type="AlphaFoldDB" id="A0A368GS24"/>
<comment type="caution">
    <text evidence="3">The sequence shown here is derived from an EMBL/GenBank/DDBJ whole genome shotgun (WGS) entry which is preliminary data.</text>
</comment>
<dbReference type="PANTHER" id="PTHR37442:SF1">
    <property type="entry name" value="CHONDROITIN PROTEOGLYCAN 4 DOMAIN-CONTAINING PROTEIN"/>
    <property type="match status" value="1"/>
</dbReference>
<feature type="domain" description="Chondroitin proteoglycan 4" evidence="2">
    <location>
        <begin position="36"/>
        <end position="130"/>
    </location>
</feature>
<keyword evidence="4" id="KW-1185">Reference proteome</keyword>
<dbReference type="EMBL" id="JOJR01000067">
    <property type="protein sequence ID" value="RCN47124.1"/>
    <property type="molecule type" value="Genomic_DNA"/>
</dbReference>
<accession>A0A368GS24</accession>
<organism evidence="3 4">
    <name type="scientific">Ancylostoma caninum</name>
    <name type="common">Dog hookworm</name>
    <dbReference type="NCBI Taxonomy" id="29170"/>
    <lineage>
        <taxon>Eukaryota</taxon>
        <taxon>Metazoa</taxon>
        <taxon>Ecdysozoa</taxon>
        <taxon>Nematoda</taxon>
        <taxon>Chromadorea</taxon>
        <taxon>Rhabditida</taxon>
        <taxon>Rhabditina</taxon>
        <taxon>Rhabditomorpha</taxon>
        <taxon>Strongyloidea</taxon>
        <taxon>Ancylostomatidae</taxon>
        <taxon>Ancylostomatinae</taxon>
        <taxon>Ancylostoma</taxon>
    </lineage>
</organism>
<evidence type="ECO:0000256" key="1">
    <source>
        <dbReference type="SAM" id="SignalP"/>
    </source>
</evidence>
<dbReference type="OrthoDB" id="5801572at2759"/>
<protein>
    <recommendedName>
        <fullName evidence="2">Chondroitin proteoglycan 4 domain-containing protein</fullName>
    </recommendedName>
</protein>
<gene>
    <name evidence="3" type="ORF">ANCCAN_06848</name>
</gene>
<sequence length="326" mass="36665">MRASLLTLLFACTIFNFSQAQDLDLPFVLDAGGVPECIQACLSDLFYSAAELVYLQNPVEKFRELCRTYDNSSQCIEDQKDTCYQTTIFDIALSGLDEVCNEREEDWMEHKDCLEVHSEVVLKNCDHQCHFTDVMITLSGKGNPEGLQKLQEDQEALQKELATVCTSFGCMSSCAARDLNINCSPVGTIIVEALLKPFFTIATIFEEIGPRAKISIYRQVPSQCYYLVDYEEVHGISHGKPPSKMTSKNPEEAVLNEITTKEEMKQKKKAELEKMFLMEARKGLFFAVLKIAVNKQEDKDNVACHDVEGQNSISCTPLTTLSLLFT</sequence>
<feature type="chain" id="PRO_5016603433" description="Chondroitin proteoglycan 4 domain-containing protein" evidence="1">
    <location>
        <begin position="21"/>
        <end position="326"/>
    </location>
</feature>
<keyword evidence="1" id="KW-0732">Signal</keyword>